<protein>
    <submittedName>
        <fullName evidence="3">Uncharacterized protein</fullName>
    </submittedName>
</protein>
<proteinExistence type="predicted"/>
<name>U6LRD2_9EIME</name>
<reference evidence="3" key="1">
    <citation type="submission" date="2013-10" db="EMBL/GenBank/DDBJ databases">
        <title>Genomic analysis of the causative agents of coccidiosis in chickens.</title>
        <authorList>
            <person name="Reid A.J."/>
            <person name="Blake D."/>
            <person name="Billington K."/>
            <person name="Browne H."/>
            <person name="Dunn M."/>
            <person name="Hung S."/>
            <person name="Kawahara F."/>
            <person name="Miranda-Saavedra D."/>
            <person name="Mourier T."/>
            <person name="Nagra H."/>
            <person name="Otto T.D."/>
            <person name="Rawlings N."/>
            <person name="Sanchez A."/>
            <person name="Sanders M."/>
            <person name="Subramaniam C."/>
            <person name="Tay Y."/>
            <person name="Dear P."/>
            <person name="Doerig C."/>
            <person name="Gruber A."/>
            <person name="Parkinson J."/>
            <person name="Shirley M."/>
            <person name="Wan K.L."/>
            <person name="Berriman M."/>
            <person name="Tomley F."/>
            <person name="Pain A."/>
        </authorList>
    </citation>
    <scope>NUCLEOTIDE SEQUENCE [LARGE SCALE GENOMIC DNA]</scope>
    <source>
        <strain evidence="3">Houghton</strain>
    </source>
</reference>
<dbReference type="OrthoDB" id="10648534at2759"/>
<reference evidence="3" key="2">
    <citation type="submission" date="2013-10" db="EMBL/GenBank/DDBJ databases">
        <authorList>
            <person name="Aslett M."/>
        </authorList>
    </citation>
    <scope>NUCLEOTIDE SEQUENCE [LARGE SCALE GENOMIC DNA]</scope>
    <source>
        <strain evidence="3">Houghton</strain>
    </source>
</reference>
<gene>
    <name evidence="3" type="ORF">EBH_0044900</name>
</gene>
<feature type="compositionally biased region" description="Low complexity" evidence="2">
    <location>
        <begin position="244"/>
        <end position="253"/>
    </location>
</feature>
<evidence type="ECO:0000313" key="3">
    <source>
        <dbReference type="EMBL" id="CDJ51823.1"/>
    </source>
</evidence>
<evidence type="ECO:0000256" key="1">
    <source>
        <dbReference type="SAM" id="Coils"/>
    </source>
</evidence>
<dbReference type="EMBL" id="HG713023">
    <property type="protein sequence ID" value="CDJ51823.1"/>
    <property type="molecule type" value="Genomic_DNA"/>
</dbReference>
<organism evidence="3 4">
    <name type="scientific">Eimeria brunetti</name>
    <dbReference type="NCBI Taxonomy" id="51314"/>
    <lineage>
        <taxon>Eukaryota</taxon>
        <taxon>Sar</taxon>
        <taxon>Alveolata</taxon>
        <taxon>Apicomplexa</taxon>
        <taxon>Conoidasida</taxon>
        <taxon>Coccidia</taxon>
        <taxon>Eucoccidiorida</taxon>
        <taxon>Eimeriorina</taxon>
        <taxon>Eimeriidae</taxon>
        <taxon>Eimeria</taxon>
    </lineage>
</organism>
<feature type="coiled-coil region" evidence="1">
    <location>
        <begin position="14"/>
        <end position="84"/>
    </location>
</feature>
<feature type="region of interest" description="Disordered" evidence="2">
    <location>
        <begin position="244"/>
        <end position="265"/>
    </location>
</feature>
<keyword evidence="1" id="KW-0175">Coiled coil</keyword>
<accession>U6LRD2</accession>
<dbReference type="AlphaFoldDB" id="U6LRD2"/>
<evidence type="ECO:0000313" key="4">
    <source>
        <dbReference type="Proteomes" id="UP000030750"/>
    </source>
</evidence>
<dbReference type="VEuPathDB" id="ToxoDB:EBH_0044900"/>
<dbReference type="Proteomes" id="UP000030750">
    <property type="component" value="Unassembled WGS sequence"/>
</dbReference>
<evidence type="ECO:0000256" key="2">
    <source>
        <dbReference type="SAM" id="MobiDB-lite"/>
    </source>
</evidence>
<sequence>MEVQRLAFESRAAAAAAEAETAAAEARNAKTLQQESIQAKEAVHQLHRQAKDAQRQQQEQQEIIKSLLKEVETSRLELLRMQQQSGQLYVHRFPNGRCCVTGTSRAQLSFVSSSQALVPQRRIRALICGSTHSSKSFSEEAEAPFVKNYSYQGPKRLLPFQYFQQEATLQDTLQSLSRTSEIITQKKEAAHERLWNIRNKTFNTSSASNEDLQQMTTGVKTFQSSLQQPSSVSLGLKPPLACSRQRQQQQQQPLQPPDAGFSELTDGMLEATCASLASLEEVAAAPPVKNSFLS</sequence>
<keyword evidence="4" id="KW-1185">Reference proteome</keyword>